<dbReference type="PRINTS" id="PR00385">
    <property type="entry name" value="P450"/>
</dbReference>
<dbReference type="PROSITE" id="PS00086">
    <property type="entry name" value="CYTOCHROME_P450"/>
    <property type="match status" value="1"/>
</dbReference>
<gene>
    <name evidence="15" type="ORF">E2986_06199</name>
</gene>
<evidence type="ECO:0000256" key="9">
    <source>
        <dbReference type="ARBA" id="ARBA00023002"/>
    </source>
</evidence>
<evidence type="ECO:0000256" key="1">
    <source>
        <dbReference type="ARBA" id="ARBA00001971"/>
    </source>
</evidence>
<reference evidence="15" key="1">
    <citation type="submission" date="2019-11" db="EMBL/GenBank/DDBJ databases">
        <title>The nuclear and mitochondrial genomes of Frieseomelitta varia - a highly eusocial stingless bee (Meliponini) with a permanently sterile worker caste.</title>
        <authorList>
            <person name="Freitas F.C.P."/>
            <person name="Lourenco A.P."/>
            <person name="Nunes F.M.F."/>
            <person name="Paschoal A.R."/>
            <person name="Abreu F.C.P."/>
            <person name="Barbin F.O."/>
            <person name="Bataglia L."/>
            <person name="Cardoso-Junior C.A.M."/>
            <person name="Cervoni M.S."/>
            <person name="Silva S.R."/>
            <person name="Dalarmi F."/>
            <person name="Del Lama M.A."/>
            <person name="Depintor T.S."/>
            <person name="Ferreira K.M."/>
            <person name="Goria P.S."/>
            <person name="Jaskot M.C."/>
            <person name="Lago D.C."/>
            <person name="Luna-Lucena D."/>
            <person name="Moda L.M."/>
            <person name="Nascimento L."/>
            <person name="Pedrino M."/>
            <person name="Rabico F.O."/>
            <person name="Sanches F.C."/>
            <person name="Santos D.E."/>
            <person name="Santos C.G."/>
            <person name="Vieira J."/>
            <person name="Lopes T.F."/>
            <person name="Barchuk A.R."/>
            <person name="Hartfelder K."/>
            <person name="Simoes Z.L.P."/>
            <person name="Bitondi M.M.G."/>
            <person name="Pinheiro D.G."/>
        </authorList>
    </citation>
    <scope>NUCLEOTIDE SEQUENCE</scope>
    <source>
        <strain evidence="15">USP_RPSP 00005682</strain>
        <tissue evidence="15">Whole individual</tissue>
    </source>
</reference>
<keyword evidence="8" id="KW-0492">Microsome</keyword>
<comment type="similarity">
    <text evidence="4 14">Belongs to the cytochrome P450 family.</text>
</comment>
<evidence type="ECO:0000256" key="6">
    <source>
        <dbReference type="ARBA" id="ARBA00022723"/>
    </source>
</evidence>
<dbReference type="InterPro" id="IPR036396">
    <property type="entry name" value="Cyt_P450_sf"/>
</dbReference>
<keyword evidence="10 13" id="KW-0408">Iron</keyword>
<protein>
    <recommendedName>
        <fullName evidence="17">Cytochrome P450</fullName>
    </recommendedName>
</protein>
<comment type="subcellular location">
    <subcellularLocation>
        <location evidence="3">Endoplasmic reticulum membrane</location>
        <topology evidence="3">Peripheral membrane protein</topology>
    </subcellularLocation>
    <subcellularLocation>
        <location evidence="2">Microsome membrane</location>
        <topology evidence="2">Peripheral membrane protein</topology>
    </subcellularLocation>
</comment>
<evidence type="ECO:0000256" key="2">
    <source>
        <dbReference type="ARBA" id="ARBA00004174"/>
    </source>
</evidence>
<accession>A0A833W0Q8</accession>
<evidence type="ECO:0000256" key="12">
    <source>
        <dbReference type="ARBA" id="ARBA00023136"/>
    </source>
</evidence>
<dbReference type="InterPro" id="IPR001128">
    <property type="entry name" value="Cyt_P450"/>
</dbReference>
<evidence type="ECO:0000256" key="10">
    <source>
        <dbReference type="ARBA" id="ARBA00023004"/>
    </source>
</evidence>
<dbReference type="InterPro" id="IPR017972">
    <property type="entry name" value="Cyt_P450_CS"/>
</dbReference>
<dbReference type="PANTHER" id="PTHR24292">
    <property type="entry name" value="CYTOCHROME P450"/>
    <property type="match status" value="1"/>
</dbReference>
<dbReference type="GO" id="GO:0004497">
    <property type="term" value="F:monooxygenase activity"/>
    <property type="evidence" value="ECO:0007669"/>
    <property type="project" value="UniProtKB-KW"/>
</dbReference>
<keyword evidence="9 14" id="KW-0560">Oxidoreductase</keyword>
<dbReference type="PANTHER" id="PTHR24292:SF45">
    <property type="entry name" value="CYTOCHROME P450 6G1-RELATED"/>
    <property type="match status" value="1"/>
</dbReference>
<evidence type="ECO:0000256" key="4">
    <source>
        <dbReference type="ARBA" id="ARBA00010617"/>
    </source>
</evidence>
<evidence type="ECO:0000256" key="5">
    <source>
        <dbReference type="ARBA" id="ARBA00022617"/>
    </source>
</evidence>
<evidence type="ECO:0000256" key="14">
    <source>
        <dbReference type="RuleBase" id="RU000461"/>
    </source>
</evidence>
<dbReference type="Gene3D" id="1.10.630.10">
    <property type="entry name" value="Cytochrome P450"/>
    <property type="match status" value="1"/>
</dbReference>
<dbReference type="GO" id="GO:0020037">
    <property type="term" value="F:heme binding"/>
    <property type="evidence" value="ECO:0007669"/>
    <property type="project" value="InterPro"/>
</dbReference>
<dbReference type="GO" id="GO:0005506">
    <property type="term" value="F:iron ion binding"/>
    <property type="evidence" value="ECO:0007669"/>
    <property type="project" value="InterPro"/>
</dbReference>
<dbReference type="AlphaFoldDB" id="A0A833W0Q8"/>
<name>A0A833W0Q8_9HYME</name>
<dbReference type="EMBL" id="WNWW01000954">
    <property type="protein sequence ID" value="KAF3420402.1"/>
    <property type="molecule type" value="Genomic_DNA"/>
</dbReference>
<dbReference type="InterPro" id="IPR002401">
    <property type="entry name" value="Cyt_P450_E_grp-I"/>
</dbReference>
<evidence type="ECO:0000256" key="8">
    <source>
        <dbReference type="ARBA" id="ARBA00022848"/>
    </source>
</evidence>
<keyword evidence="6 13" id="KW-0479">Metal-binding</keyword>
<organism evidence="15 16">
    <name type="scientific">Frieseomelitta varia</name>
    <dbReference type="NCBI Taxonomy" id="561572"/>
    <lineage>
        <taxon>Eukaryota</taxon>
        <taxon>Metazoa</taxon>
        <taxon>Ecdysozoa</taxon>
        <taxon>Arthropoda</taxon>
        <taxon>Hexapoda</taxon>
        <taxon>Insecta</taxon>
        <taxon>Pterygota</taxon>
        <taxon>Neoptera</taxon>
        <taxon>Endopterygota</taxon>
        <taxon>Hymenoptera</taxon>
        <taxon>Apocrita</taxon>
        <taxon>Aculeata</taxon>
        <taxon>Apoidea</taxon>
        <taxon>Anthophila</taxon>
        <taxon>Apidae</taxon>
        <taxon>Frieseomelitta</taxon>
    </lineage>
</organism>
<evidence type="ECO:0000256" key="3">
    <source>
        <dbReference type="ARBA" id="ARBA00004406"/>
    </source>
</evidence>
<comment type="cofactor">
    <cofactor evidence="1 13">
        <name>heme</name>
        <dbReference type="ChEBI" id="CHEBI:30413"/>
    </cofactor>
</comment>
<dbReference type="SUPFAM" id="SSF48264">
    <property type="entry name" value="Cytochrome P450"/>
    <property type="match status" value="1"/>
</dbReference>
<dbReference type="InterPro" id="IPR050476">
    <property type="entry name" value="Insect_CytP450_Detox"/>
</dbReference>
<evidence type="ECO:0000256" key="11">
    <source>
        <dbReference type="ARBA" id="ARBA00023033"/>
    </source>
</evidence>
<comment type="caution">
    <text evidence="15">The sequence shown here is derived from an EMBL/GenBank/DDBJ whole genome shotgun (WGS) entry which is preliminary data.</text>
</comment>
<evidence type="ECO:0008006" key="17">
    <source>
        <dbReference type="Google" id="ProtNLM"/>
    </source>
</evidence>
<dbReference type="Pfam" id="PF00067">
    <property type="entry name" value="p450"/>
    <property type="match status" value="1"/>
</dbReference>
<keyword evidence="7" id="KW-0256">Endoplasmic reticulum</keyword>
<dbReference type="CDD" id="cd11056">
    <property type="entry name" value="CYP6-like"/>
    <property type="match status" value="1"/>
</dbReference>
<evidence type="ECO:0000313" key="16">
    <source>
        <dbReference type="Proteomes" id="UP000655588"/>
    </source>
</evidence>
<keyword evidence="11 14" id="KW-0503">Monooxygenase</keyword>
<dbReference type="Proteomes" id="UP000655588">
    <property type="component" value="Unassembled WGS sequence"/>
</dbReference>
<dbReference type="PRINTS" id="PR00463">
    <property type="entry name" value="EP450I"/>
</dbReference>
<feature type="binding site" description="axial binding residue" evidence="13">
    <location>
        <position position="267"/>
    </location>
    <ligand>
        <name>heme</name>
        <dbReference type="ChEBI" id="CHEBI:30413"/>
    </ligand>
    <ligandPart>
        <name>Fe</name>
        <dbReference type="ChEBI" id="CHEBI:18248"/>
    </ligandPart>
</feature>
<evidence type="ECO:0000256" key="13">
    <source>
        <dbReference type="PIRSR" id="PIRSR602401-1"/>
    </source>
</evidence>
<evidence type="ECO:0000256" key="7">
    <source>
        <dbReference type="ARBA" id="ARBA00022824"/>
    </source>
</evidence>
<keyword evidence="5 13" id="KW-0349">Heme</keyword>
<evidence type="ECO:0000313" key="15">
    <source>
        <dbReference type="EMBL" id="KAF3420402.1"/>
    </source>
</evidence>
<keyword evidence="16" id="KW-1185">Reference proteome</keyword>
<dbReference type="GO" id="GO:0016705">
    <property type="term" value="F:oxidoreductase activity, acting on paired donors, with incorporation or reduction of molecular oxygen"/>
    <property type="evidence" value="ECO:0007669"/>
    <property type="project" value="InterPro"/>
</dbReference>
<proteinExistence type="inferred from homology"/>
<sequence>MKDIALRYTTDIISSVAFGIQVNSFDPKTMQFFKKAQKGLRLTVFRMIQIGLMFFFPKFAQLIAGKMLGSSTDYFRKVFWDSMDNREMTKAKRGDLIDSLIDLKNEKQENDFKFEGDVLVSQAGIFFIAGRESSVTTICFTLYELAKQPEIQKRVREEIHEKLKEHGITYDAFQNMKYLNQIISETLRLYPPAPLLDRVCVEDYKIPGTKIVIEKGTPVYVALCGLHKDPKYFPDPLRYDPDRFSDENKENIKQCTYMPFGDGPRVCVGQRLGLLQTGMGLVSILKNYEVSLDPTYKGGIDVLNVFLTVPEGFRLNLTKL</sequence>
<dbReference type="GO" id="GO:0005789">
    <property type="term" value="C:endoplasmic reticulum membrane"/>
    <property type="evidence" value="ECO:0007669"/>
    <property type="project" value="UniProtKB-SubCell"/>
</dbReference>
<keyword evidence="12" id="KW-0472">Membrane</keyword>